<evidence type="ECO:0000256" key="1">
    <source>
        <dbReference type="SAM" id="MobiDB-lite"/>
    </source>
</evidence>
<dbReference type="Gene3D" id="2.120.10.30">
    <property type="entry name" value="TolB, C-terminal domain"/>
    <property type="match status" value="1"/>
</dbReference>
<feature type="region of interest" description="Disordered" evidence="1">
    <location>
        <begin position="1284"/>
        <end position="1333"/>
    </location>
</feature>
<dbReference type="PANTHER" id="PTHR24216">
    <property type="entry name" value="PAXILLIN-RELATED"/>
    <property type="match status" value="1"/>
</dbReference>
<proteinExistence type="predicted"/>
<keyword evidence="3" id="KW-1185">Reference proteome</keyword>
<name>A0A1X6P2I6_PORUM</name>
<feature type="compositionally biased region" description="Pro residues" evidence="1">
    <location>
        <begin position="288"/>
        <end position="303"/>
    </location>
</feature>
<feature type="compositionally biased region" description="Low complexity" evidence="1">
    <location>
        <begin position="30"/>
        <end position="41"/>
    </location>
</feature>
<sequence>MRRRARPRRVAARWAAPRGHRRARPRGARARAAAAAAAVAARGGGGRRAGGRVGASAWRRGGGGPPPRDRRGSSAGGGRRRAGGRSAALCGGTRRRRGRGRGREQGTSTRRARPLAGRPDAAATAVAPPCRCDGRRGRSSRRSASFSSRPPPPPPPRLPTRPTVAPCGRWHGGRPAGVAMARCVTALLAAAAAAATAVALVAARAAGVAPLPSLVRRPALPPPSPVSRQAAPAPTPPTSSAAPSPTPPTSSAAPAPTPPTLFTAPAPTPPTVSAAPAPTPPTLSTAPAPTPPNGSAAPPPTPPTISAAPAPTPPTVSTAPAPTPRNVSAAPAPTPPTVSAAPAPTPPTVSAAPAPTPPTLSTAPAPTPSTALAASAATPRTVSTAPASTPPTASTAPAATPPTVSAAPAPTPTSSTTPAPTSTSSTTPAPTPTSSTTPAPTPTSSTTPAPTPTSSTTPAPTPTSSTTPTPTPTSSTTPTPTPTLSTTPTPTPTLSTAPAATTPTVSTAPAATTPTVSTGPAPIPRTFSDAPADHMAHAVISAVPVLFDTDGDGVEAVTLSGLSSHTHRFEGGVAGALVNTTWSVVGTGQVLGSGLSVRVVLPLGATVVRLEVVDSGGDTDVATAVVTVVGSLASGAYCYYYGAGVALPLPVAVDAAPRPVFAAAVRTLAWASASAFPDGPYKASAGWTARCVFFYTAPTDGAYRFSADFAGGAASLSIDGGSVFAGATAGGAVMATGAVSLAAGMHAADLVYRTAADEPALTLRVGNTTVGGGAVQWDRVTVVPVVTDLTPDTGGVAGGTVVTVRGVGFFTPSVEVLFDARPAGNVVKVDANTLTAVAPPSPNGDDAVATVTVRTGGRVEAEGGTSNGRIWAYAGTCPPVAFRQQVVATAAAAGGGALRVAAPTAIALGPDGRVYLGLYGGTVQAFGLDGDWVAGDVCTSSSVGASRSVLSLAFDPLAADDALGLYAATAVLYYHDRLGQRLDAWNNGQVVVLDVNVGGACLAVVDTVISGLPVSNHDHAVQALEWTQTGALLLNAGGFSNLGANVNGAKLGGLDETALSAAVLIADVRRPGFDGAITYNATTDERYAVQTGGWGVTPYAVGVRNSYDSVLHTNGQLYATDNGANKGFGDVSTDCSTSAPSFFTKDKLLRVTRGSYHGHPNRSRGRNDTRECTFRGPASGPAPGYTPTLATIGPPSMNGVIEYMGNAWCGALKHELLVGKFTGQNEAGTTLRAALDRAGTRVTSVTTAAPFSGLLLAQTAGGAVLAPQTQKNRLIVYVPVVPSPPPLPSPPPPPVGGGGGGGPRRRRRPANRDGGRAAPRPAGRRQHGYDWGAGVWGGADRDARRRPVHARDGRGGGWHNAAVSGARGARGRARARRGGPGGGRGGEWGDAGEWGLLVHGRVKWGGGGGGEGGRGGGAAEAVFGCCFPVQ</sequence>
<feature type="region of interest" description="Disordered" evidence="1">
    <location>
        <begin position="1"/>
        <end position="168"/>
    </location>
</feature>
<protein>
    <submittedName>
        <fullName evidence="2">Uncharacterized protein</fullName>
    </submittedName>
</protein>
<gene>
    <name evidence="2" type="ORF">BU14_0256s0024</name>
</gene>
<feature type="compositionally biased region" description="Low complexity" evidence="1">
    <location>
        <begin position="304"/>
        <end position="320"/>
    </location>
</feature>
<dbReference type="OrthoDB" id="663146at2759"/>
<feature type="region of interest" description="Disordered" evidence="1">
    <location>
        <begin position="1347"/>
        <end position="1390"/>
    </location>
</feature>
<dbReference type="CDD" id="cd00102">
    <property type="entry name" value="IPT"/>
    <property type="match status" value="1"/>
</dbReference>
<dbReference type="PANTHER" id="PTHR24216:SF65">
    <property type="entry name" value="PAXILLIN-LIKE PROTEIN 1"/>
    <property type="match status" value="1"/>
</dbReference>
<organism evidence="2 3">
    <name type="scientific">Porphyra umbilicalis</name>
    <name type="common">Purple laver</name>
    <name type="synonym">Red alga</name>
    <dbReference type="NCBI Taxonomy" id="2786"/>
    <lineage>
        <taxon>Eukaryota</taxon>
        <taxon>Rhodophyta</taxon>
        <taxon>Bangiophyceae</taxon>
        <taxon>Bangiales</taxon>
        <taxon>Bangiaceae</taxon>
        <taxon>Porphyra</taxon>
    </lineage>
</organism>
<feature type="compositionally biased region" description="Basic residues" evidence="1">
    <location>
        <begin position="18"/>
        <end position="29"/>
    </location>
</feature>
<feature type="compositionally biased region" description="Gly residues" evidence="1">
    <location>
        <begin position="1378"/>
        <end position="1389"/>
    </location>
</feature>
<dbReference type="Gene3D" id="2.60.40.10">
    <property type="entry name" value="Immunoglobulins"/>
    <property type="match status" value="1"/>
</dbReference>
<feature type="region of interest" description="Disordered" evidence="1">
    <location>
        <begin position="214"/>
        <end position="529"/>
    </location>
</feature>
<dbReference type="PRINTS" id="PR01217">
    <property type="entry name" value="PRICHEXTENSN"/>
</dbReference>
<accession>A0A1X6P2I6</accession>
<feature type="region of interest" description="Disordered" evidence="1">
    <location>
        <begin position="1154"/>
        <end position="1186"/>
    </location>
</feature>
<dbReference type="Gene3D" id="2.60.120.380">
    <property type="match status" value="1"/>
</dbReference>
<dbReference type="SUPFAM" id="SSF50952">
    <property type="entry name" value="Soluble quinoprotein glucose dehydrogenase"/>
    <property type="match status" value="1"/>
</dbReference>
<reference evidence="2 3" key="1">
    <citation type="submission" date="2017-03" db="EMBL/GenBank/DDBJ databases">
        <title>WGS assembly of Porphyra umbilicalis.</title>
        <authorList>
            <person name="Brawley S.H."/>
            <person name="Blouin N.A."/>
            <person name="Ficko-Blean E."/>
            <person name="Wheeler G.L."/>
            <person name="Lohr M."/>
            <person name="Goodson H.V."/>
            <person name="Jenkins J.W."/>
            <person name="Blaby-Haas C.E."/>
            <person name="Helliwell K.E."/>
            <person name="Chan C."/>
            <person name="Marriage T."/>
            <person name="Bhattacharya D."/>
            <person name="Klein A.S."/>
            <person name="Badis Y."/>
            <person name="Brodie J."/>
            <person name="Cao Y."/>
            <person name="Collen J."/>
            <person name="Dittami S.M."/>
            <person name="Gachon C.M."/>
            <person name="Green B.R."/>
            <person name="Karpowicz S."/>
            <person name="Kim J.W."/>
            <person name="Kudahl U."/>
            <person name="Lin S."/>
            <person name="Michel G."/>
            <person name="Mittag M."/>
            <person name="Olson B.J."/>
            <person name="Pangilinan J."/>
            <person name="Peng Y."/>
            <person name="Qiu H."/>
            <person name="Shu S."/>
            <person name="Singer J.T."/>
            <person name="Smith A.G."/>
            <person name="Sprecher B.N."/>
            <person name="Wagner V."/>
            <person name="Wang W."/>
            <person name="Wang Z.-Y."/>
            <person name="Yan J."/>
            <person name="Yarish C."/>
            <person name="Zoeuner-Riek S."/>
            <person name="Zhuang Y."/>
            <person name="Zou Y."/>
            <person name="Lindquist E.A."/>
            <person name="Grimwood J."/>
            <person name="Barry K."/>
            <person name="Rokhsar D.S."/>
            <person name="Schmutz J."/>
            <person name="Stiller J.W."/>
            <person name="Grossman A.R."/>
            <person name="Prochnik S.E."/>
        </authorList>
    </citation>
    <scope>NUCLEOTIDE SEQUENCE [LARGE SCALE GENOMIC DNA]</scope>
    <source>
        <strain evidence="2">4086291</strain>
    </source>
</reference>
<dbReference type="InterPro" id="IPR014756">
    <property type="entry name" value="Ig_E-set"/>
</dbReference>
<feature type="compositionally biased region" description="Pro residues" evidence="1">
    <location>
        <begin position="1284"/>
        <end position="1295"/>
    </location>
</feature>
<feature type="compositionally biased region" description="Pro residues" evidence="1">
    <location>
        <begin position="149"/>
        <end position="159"/>
    </location>
</feature>
<dbReference type="InterPro" id="IPR011041">
    <property type="entry name" value="Quinoprot_gluc/sorb_DH_b-prop"/>
</dbReference>
<feature type="compositionally biased region" description="Low complexity" evidence="1">
    <location>
        <begin position="337"/>
        <end position="518"/>
    </location>
</feature>
<dbReference type="SUPFAM" id="SSF81296">
    <property type="entry name" value="E set domains"/>
    <property type="match status" value="1"/>
</dbReference>
<evidence type="ECO:0000313" key="2">
    <source>
        <dbReference type="EMBL" id="OSX75071.1"/>
    </source>
</evidence>
<dbReference type="InterPro" id="IPR011042">
    <property type="entry name" value="6-blade_b-propeller_TolB-like"/>
</dbReference>
<dbReference type="EMBL" id="KV918919">
    <property type="protein sequence ID" value="OSX75071.1"/>
    <property type="molecule type" value="Genomic_DNA"/>
</dbReference>
<evidence type="ECO:0000313" key="3">
    <source>
        <dbReference type="Proteomes" id="UP000218209"/>
    </source>
</evidence>
<dbReference type="Proteomes" id="UP000218209">
    <property type="component" value="Unassembled WGS sequence"/>
</dbReference>
<feature type="compositionally biased region" description="Low complexity" evidence="1">
    <location>
        <begin position="238"/>
        <end position="287"/>
    </location>
</feature>
<dbReference type="InterPro" id="IPR013783">
    <property type="entry name" value="Ig-like_fold"/>
</dbReference>
<feature type="compositionally biased region" description="Gly residues" evidence="1">
    <location>
        <begin position="42"/>
        <end position="53"/>
    </location>
</feature>
<feature type="compositionally biased region" description="Basic residues" evidence="1">
    <location>
        <begin position="1"/>
        <end position="11"/>
    </location>
</feature>